<feature type="repeat" description="TPR" evidence="3">
    <location>
        <begin position="151"/>
        <end position="184"/>
    </location>
</feature>
<protein>
    <submittedName>
        <fullName evidence="6">Tetratricopeptide repeat protein</fullName>
    </submittedName>
</protein>
<gene>
    <name evidence="5" type="ORF">NB700_003345</name>
    <name evidence="6" type="ORF">NG824_14195</name>
</gene>
<name>A0AA46Q903_9XANT</name>
<evidence type="ECO:0000313" key="7">
    <source>
        <dbReference type="Proteomes" id="UP001164392"/>
    </source>
</evidence>
<feature type="signal peptide" evidence="4">
    <location>
        <begin position="1"/>
        <end position="24"/>
    </location>
</feature>
<proteinExistence type="predicted"/>
<dbReference type="AlphaFoldDB" id="A0AA46Q903"/>
<evidence type="ECO:0000256" key="3">
    <source>
        <dbReference type="PROSITE-ProRule" id="PRU00339"/>
    </source>
</evidence>
<evidence type="ECO:0000256" key="1">
    <source>
        <dbReference type="ARBA" id="ARBA00022737"/>
    </source>
</evidence>
<dbReference type="Pfam" id="PF07719">
    <property type="entry name" value="TPR_2"/>
    <property type="match status" value="1"/>
</dbReference>
<evidence type="ECO:0000256" key="4">
    <source>
        <dbReference type="SAM" id="SignalP"/>
    </source>
</evidence>
<accession>A0AA46Q903</accession>
<dbReference type="Proteomes" id="UP001164392">
    <property type="component" value="Chromosome"/>
</dbReference>
<keyword evidence="2 3" id="KW-0802">TPR repeat</keyword>
<keyword evidence="4" id="KW-0732">Signal</keyword>
<dbReference type="SMART" id="SM00028">
    <property type="entry name" value="TPR"/>
    <property type="match status" value="3"/>
</dbReference>
<dbReference type="InterPro" id="IPR013105">
    <property type="entry name" value="TPR_2"/>
</dbReference>
<dbReference type="PROSITE" id="PS50005">
    <property type="entry name" value="TPR"/>
    <property type="match status" value="1"/>
</dbReference>
<dbReference type="EMBL" id="JANFWR010000027">
    <property type="protein sequence ID" value="MCW0400789.1"/>
    <property type="molecule type" value="Genomic_DNA"/>
</dbReference>
<dbReference type="InterPro" id="IPR019734">
    <property type="entry name" value="TPR_rpt"/>
</dbReference>
<evidence type="ECO:0000256" key="2">
    <source>
        <dbReference type="ARBA" id="ARBA00022803"/>
    </source>
</evidence>
<dbReference type="InterPro" id="IPR050498">
    <property type="entry name" value="Ycf3"/>
</dbReference>
<dbReference type="PANTHER" id="PTHR44858">
    <property type="entry name" value="TETRATRICOPEPTIDE REPEAT PROTEIN 6"/>
    <property type="match status" value="1"/>
</dbReference>
<dbReference type="Gene3D" id="1.25.40.10">
    <property type="entry name" value="Tetratricopeptide repeat domain"/>
    <property type="match status" value="1"/>
</dbReference>
<organism evidence="6 7">
    <name type="scientific">Xanthomonas sacchari</name>
    <dbReference type="NCBI Taxonomy" id="56458"/>
    <lineage>
        <taxon>Bacteria</taxon>
        <taxon>Pseudomonadati</taxon>
        <taxon>Pseudomonadota</taxon>
        <taxon>Gammaproteobacteria</taxon>
        <taxon>Lysobacterales</taxon>
        <taxon>Lysobacteraceae</taxon>
        <taxon>Xanthomonas</taxon>
    </lineage>
</organism>
<dbReference type="PROSITE" id="PS51257">
    <property type="entry name" value="PROKAR_LIPOPROTEIN"/>
    <property type="match status" value="1"/>
</dbReference>
<dbReference type="EMBL" id="CP099534">
    <property type="protein sequence ID" value="UYK87636.1"/>
    <property type="molecule type" value="Genomic_DNA"/>
</dbReference>
<feature type="chain" id="PRO_5041363348" evidence="4">
    <location>
        <begin position="25"/>
        <end position="246"/>
    </location>
</feature>
<dbReference type="PANTHER" id="PTHR44858:SF1">
    <property type="entry name" value="UDP-N-ACETYLGLUCOSAMINE--PEPTIDE N-ACETYLGLUCOSAMINYLTRANSFERASE SPINDLY-RELATED"/>
    <property type="match status" value="1"/>
</dbReference>
<evidence type="ECO:0000313" key="5">
    <source>
        <dbReference type="EMBL" id="MCW0400789.1"/>
    </source>
</evidence>
<keyword evidence="1" id="KW-0677">Repeat</keyword>
<dbReference type="InterPro" id="IPR011990">
    <property type="entry name" value="TPR-like_helical_dom_sf"/>
</dbReference>
<sequence length="246" mass="26514">MRHKGMLCAIVCALLACAGHGATAQALTEPVTTYLQSKAATARPGVEYRKDIAALQTRLDSMDAADIALLDRIIAHCSSWQRPGLRVISVADVHEYEAYMAAHDDGQPTEWIDLSCANALQMRGFAAAAQRQWSEALAWLDQAIALGPYLFSAYTERGYALRNLGRTDEALASYRQALALADVSPRARAGRAIALRGIGSLLIDTPDKAGARAALQQSLELEPGNAVALHELRYLDQMEAAASQAH</sequence>
<dbReference type="SUPFAM" id="SSF48452">
    <property type="entry name" value="TPR-like"/>
    <property type="match status" value="1"/>
</dbReference>
<dbReference type="RefSeq" id="WP_225851535.1">
    <property type="nucleotide sequence ID" value="NZ_CP010410.1"/>
</dbReference>
<reference evidence="6 8" key="1">
    <citation type="submission" date="2022-06" db="EMBL/GenBank/DDBJ databases">
        <title>Dynamics of rice microbiomes reveals core vertical transmitted seed endophytes.</title>
        <authorList>
            <person name="Liao K."/>
            <person name="Zhang X."/>
        </authorList>
    </citation>
    <scope>NUCLEOTIDE SEQUENCE</scope>
    <source>
        <strain evidence="6">JR3-14</strain>
        <strain evidence="5 8">YT10-10-1</strain>
    </source>
</reference>
<keyword evidence="8" id="KW-1185">Reference proteome</keyword>
<evidence type="ECO:0000313" key="8">
    <source>
        <dbReference type="Proteomes" id="UP001320843"/>
    </source>
</evidence>
<dbReference type="Proteomes" id="UP001320843">
    <property type="component" value="Unassembled WGS sequence"/>
</dbReference>
<evidence type="ECO:0000313" key="6">
    <source>
        <dbReference type="EMBL" id="UYK87636.1"/>
    </source>
</evidence>